<evidence type="ECO:0000259" key="1">
    <source>
        <dbReference type="PROSITE" id="PS51352"/>
    </source>
</evidence>
<dbReference type="PROSITE" id="PS51352">
    <property type="entry name" value="THIOREDOXIN_2"/>
    <property type="match status" value="1"/>
</dbReference>
<dbReference type="InterPro" id="IPR050620">
    <property type="entry name" value="Thioredoxin_H-type-like"/>
</dbReference>
<dbReference type="CDD" id="cd02947">
    <property type="entry name" value="TRX_family"/>
    <property type="match status" value="1"/>
</dbReference>
<dbReference type="PANTHER" id="PTHR10438">
    <property type="entry name" value="THIOREDOXIN"/>
    <property type="match status" value="1"/>
</dbReference>
<proteinExistence type="predicted"/>
<evidence type="ECO:0000313" key="2">
    <source>
        <dbReference type="EMBL" id="CAF0857021.1"/>
    </source>
</evidence>
<gene>
    <name evidence="2" type="ORF">EDS130_LOCUS7611</name>
    <name evidence="3" type="ORF">XAT740_LOCUS49805</name>
</gene>
<comment type="caution">
    <text evidence="2">The sequence shown here is derived from an EMBL/GenBank/DDBJ whole genome shotgun (WGS) entry which is preliminary data.</text>
</comment>
<dbReference type="Pfam" id="PF00085">
    <property type="entry name" value="Thioredoxin"/>
    <property type="match status" value="1"/>
</dbReference>
<dbReference type="OrthoDB" id="2121326at2759"/>
<dbReference type="InterPro" id="IPR036249">
    <property type="entry name" value="Thioredoxin-like_sf"/>
</dbReference>
<dbReference type="Proteomes" id="UP000663852">
    <property type="component" value="Unassembled WGS sequence"/>
</dbReference>
<dbReference type="PANTHER" id="PTHR10438:SF468">
    <property type="entry name" value="THIOREDOXIN-1-RELATED"/>
    <property type="match status" value="1"/>
</dbReference>
<sequence length="138" mass="16015">MGSCFSHDESRISLQQDLSQSSINPYVNQMHEITTKDEFKRLTTSPETQNMLILCDFYAVWCRPCSQCAPTLHKWALNEYKTNVIFMKVDVDQNSDLANEFSISILPTFVLFKQGKEVFRLSGTNLDKLKKEIDRLRN</sequence>
<evidence type="ECO:0000313" key="5">
    <source>
        <dbReference type="Proteomes" id="UP000663852"/>
    </source>
</evidence>
<dbReference type="EMBL" id="CAJNOJ010000023">
    <property type="protein sequence ID" value="CAF0857021.1"/>
    <property type="molecule type" value="Genomic_DNA"/>
</dbReference>
<accession>A0A813WL50</accession>
<name>A0A813WL50_ADIRI</name>
<feature type="domain" description="Thioredoxin" evidence="1">
    <location>
        <begin position="12"/>
        <end position="138"/>
    </location>
</feature>
<reference evidence="2" key="1">
    <citation type="submission" date="2021-02" db="EMBL/GenBank/DDBJ databases">
        <authorList>
            <person name="Nowell W R."/>
        </authorList>
    </citation>
    <scope>NUCLEOTIDE SEQUENCE</scope>
</reference>
<dbReference type="Proteomes" id="UP000663828">
    <property type="component" value="Unassembled WGS sequence"/>
</dbReference>
<dbReference type="EMBL" id="CAJNOR010007466">
    <property type="protein sequence ID" value="CAF1617777.1"/>
    <property type="molecule type" value="Genomic_DNA"/>
</dbReference>
<dbReference type="Gene3D" id="3.40.30.10">
    <property type="entry name" value="Glutaredoxin"/>
    <property type="match status" value="1"/>
</dbReference>
<dbReference type="AlphaFoldDB" id="A0A813WL50"/>
<dbReference type="SUPFAM" id="SSF52833">
    <property type="entry name" value="Thioredoxin-like"/>
    <property type="match status" value="1"/>
</dbReference>
<dbReference type="InterPro" id="IPR013766">
    <property type="entry name" value="Thioredoxin_domain"/>
</dbReference>
<evidence type="ECO:0000313" key="4">
    <source>
        <dbReference type="Proteomes" id="UP000663828"/>
    </source>
</evidence>
<protein>
    <recommendedName>
        <fullName evidence="1">Thioredoxin domain-containing protein</fullName>
    </recommendedName>
</protein>
<evidence type="ECO:0000313" key="3">
    <source>
        <dbReference type="EMBL" id="CAF1617777.1"/>
    </source>
</evidence>
<keyword evidence="4" id="KW-1185">Reference proteome</keyword>
<organism evidence="2 5">
    <name type="scientific">Adineta ricciae</name>
    <name type="common">Rotifer</name>
    <dbReference type="NCBI Taxonomy" id="249248"/>
    <lineage>
        <taxon>Eukaryota</taxon>
        <taxon>Metazoa</taxon>
        <taxon>Spiralia</taxon>
        <taxon>Gnathifera</taxon>
        <taxon>Rotifera</taxon>
        <taxon>Eurotatoria</taxon>
        <taxon>Bdelloidea</taxon>
        <taxon>Adinetida</taxon>
        <taxon>Adinetidae</taxon>
        <taxon>Adineta</taxon>
    </lineage>
</organism>
<dbReference type="PRINTS" id="PR00421">
    <property type="entry name" value="THIOREDOXIN"/>
</dbReference>